<evidence type="ECO:0000256" key="1">
    <source>
        <dbReference type="SAM" id="MobiDB-lite"/>
    </source>
</evidence>
<evidence type="ECO:0000256" key="2">
    <source>
        <dbReference type="SAM" id="SignalP"/>
    </source>
</evidence>
<dbReference type="PANTHER" id="PTHR31157">
    <property type="entry name" value="SCP DOMAIN-CONTAINING PROTEIN"/>
    <property type="match status" value="1"/>
</dbReference>
<protein>
    <submittedName>
        <fullName evidence="4">PR-1-like protein</fullName>
    </submittedName>
</protein>
<accession>A0A4P9YH05</accession>
<feature type="region of interest" description="Disordered" evidence="1">
    <location>
        <begin position="150"/>
        <end position="186"/>
    </location>
</feature>
<name>A0A4P9YH05_ROZAC</name>
<feature type="domain" description="SCP" evidence="3">
    <location>
        <begin position="30"/>
        <end position="138"/>
    </location>
</feature>
<evidence type="ECO:0000313" key="5">
    <source>
        <dbReference type="Proteomes" id="UP000281549"/>
    </source>
</evidence>
<sequence length="186" mass="20203">MYRCIFLLFSAFIFDYCSATMSSADANKLLALTNQHRASIGLNALQLDGKLTAAAEGHSIAQAQTKTMSHNGLDSRIANCGFPGIVWAENVGMSENKPIDVAEMHKGWLNSPKHRANIEKAGLTHVGFGLAVNGNLLYYTEFFGGVASGSKYSGTKPQSRPSSRQRSSSTGRRSLSDQLAINRFKR</sequence>
<dbReference type="InterPro" id="IPR014044">
    <property type="entry name" value="CAP_dom"/>
</dbReference>
<dbReference type="SUPFAM" id="SSF55797">
    <property type="entry name" value="PR-1-like"/>
    <property type="match status" value="1"/>
</dbReference>
<keyword evidence="2" id="KW-0732">Signal</keyword>
<organism evidence="4 5">
    <name type="scientific">Rozella allomycis (strain CSF55)</name>
    <dbReference type="NCBI Taxonomy" id="988480"/>
    <lineage>
        <taxon>Eukaryota</taxon>
        <taxon>Fungi</taxon>
        <taxon>Fungi incertae sedis</taxon>
        <taxon>Cryptomycota</taxon>
        <taxon>Cryptomycota incertae sedis</taxon>
        <taxon>Rozella</taxon>
    </lineage>
</organism>
<dbReference type="PANTHER" id="PTHR31157:SF1">
    <property type="entry name" value="SCP DOMAIN-CONTAINING PROTEIN"/>
    <property type="match status" value="1"/>
</dbReference>
<dbReference type="EMBL" id="ML005435">
    <property type="protein sequence ID" value="RKP18518.1"/>
    <property type="molecule type" value="Genomic_DNA"/>
</dbReference>
<reference evidence="5" key="1">
    <citation type="journal article" date="2018" name="Nat. Microbiol.">
        <title>Leveraging single-cell genomics to expand the fungal tree of life.</title>
        <authorList>
            <person name="Ahrendt S.R."/>
            <person name="Quandt C.A."/>
            <person name="Ciobanu D."/>
            <person name="Clum A."/>
            <person name="Salamov A."/>
            <person name="Andreopoulos B."/>
            <person name="Cheng J.F."/>
            <person name="Woyke T."/>
            <person name="Pelin A."/>
            <person name="Henrissat B."/>
            <person name="Reynolds N.K."/>
            <person name="Benny G.L."/>
            <person name="Smith M.E."/>
            <person name="James T.Y."/>
            <person name="Grigoriev I.V."/>
        </authorList>
    </citation>
    <scope>NUCLEOTIDE SEQUENCE [LARGE SCALE GENOMIC DNA]</scope>
    <source>
        <strain evidence="5">CSF55</strain>
    </source>
</reference>
<feature type="signal peptide" evidence="2">
    <location>
        <begin position="1"/>
        <end position="19"/>
    </location>
</feature>
<dbReference type="Proteomes" id="UP000281549">
    <property type="component" value="Unassembled WGS sequence"/>
</dbReference>
<dbReference type="CDD" id="cd05379">
    <property type="entry name" value="CAP_bacterial"/>
    <property type="match status" value="1"/>
</dbReference>
<feature type="compositionally biased region" description="Low complexity" evidence="1">
    <location>
        <begin position="159"/>
        <end position="173"/>
    </location>
</feature>
<dbReference type="Gene3D" id="3.40.33.10">
    <property type="entry name" value="CAP"/>
    <property type="match status" value="1"/>
</dbReference>
<dbReference type="AlphaFoldDB" id="A0A4P9YH05"/>
<dbReference type="Pfam" id="PF00188">
    <property type="entry name" value="CAP"/>
    <property type="match status" value="1"/>
</dbReference>
<evidence type="ECO:0000259" key="3">
    <source>
        <dbReference type="Pfam" id="PF00188"/>
    </source>
</evidence>
<dbReference type="InterPro" id="IPR035940">
    <property type="entry name" value="CAP_sf"/>
</dbReference>
<feature type="chain" id="PRO_5020302767" evidence="2">
    <location>
        <begin position="20"/>
        <end position="186"/>
    </location>
</feature>
<proteinExistence type="predicted"/>
<gene>
    <name evidence="4" type="ORF">ROZALSC1DRAFT_29807</name>
</gene>
<evidence type="ECO:0000313" key="4">
    <source>
        <dbReference type="EMBL" id="RKP18518.1"/>
    </source>
</evidence>